<gene>
    <name evidence="2" type="ORF">J437_LFUL002354</name>
</gene>
<reference evidence="2" key="2">
    <citation type="submission" date="2017-10" db="EMBL/GenBank/DDBJ databases">
        <title>Ladona fulva Genome sequencing and assembly.</title>
        <authorList>
            <person name="Murali S."/>
            <person name="Richards S."/>
            <person name="Bandaranaike D."/>
            <person name="Bellair M."/>
            <person name="Blankenburg K."/>
            <person name="Chao H."/>
            <person name="Dinh H."/>
            <person name="Doddapaneni H."/>
            <person name="Dugan-Rocha S."/>
            <person name="Elkadiri S."/>
            <person name="Gnanaolivu R."/>
            <person name="Hernandez B."/>
            <person name="Skinner E."/>
            <person name="Javaid M."/>
            <person name="Lee S."/>
            <person name="Li M."/>
            <person name="Ming W."/>
            <person name="Munidasa M."/>
            <person name="Muniz J."/>
            <person name="Nguyen L."/>
            <person name="Hughes D."/>
            <person name="Osuji N."/>
            <person name="Pu L.-L."/>
            <person name="Puazo M."/>
            <person name="Qu C."/>
            <person name="Quiroz J."/>
            <person name="Raj R."/>
            <person name="Weissenberger G."/>
            <person name="Xin Y."/>
            <person name="Zou X."/>
            <person name="Han Y."/>
            <person name="Worley K."/>
            <person name="Muzny D."/>
            <person name="Gibbs R."/>
        </authorList>
    </citation>
    <scope>NUCLEOTIDE SEQUENCE</scope>
    <source>
        <strain evidence="2">Sampled in the wild</strain>
    </source>
</reference>
<keyword evidence="3" id="KW-1185">Reference proteome</keyword>
<dbReference type="InterPro" id="IPR000626">
    <property type="entry name" value="Ubiquitin-like_dom"/>
</dbReference>
<sequence length="86" mass="9697">MIELTVKTLDSQNHKFSVQDDITVKQFKDKIAETINVPADSQRLIYCGRVLQDDKNLNEYDVNGKVIHLVQRAPPQATSANSNNGR</sequence>
<proteinExistence type="predicted"/>
<evidence type="ECO:0000259" key="1">
    <source>
        <dbReference type="PROSITE" id="PS50053"/>
    </source>
</evidence>
<accession>A0A8K0K724</accession>
<dbReference type="PROSITE" id="PS50053">
    <property type="entry name" value="UBIQUITIN_2"/>
    <property type="match status" value="1"/>
</dbReference>
<dbReference type="GO" id="GO:0051787">
    <property type="term" value="F:misfolded protein binding"/>
    <property type="evidence" value="ECO:0007669"/>
    <property type="project" value="TreeGrafter"/>
</dbReference>
<dbReference type="InterPro" id="IPR029071">
    <property type="entry name" value="Ubiquitin-like_domsf"/>
</dbReference>
<organism evidence="2 3">
    <name type="scientific">Ladona fulva</name>
    <name type="common">Scarce chaser dragonfly</name>
    <name type="synonym">Libellula fulva</name>
    <dbReference type="NCBI Taxonomy" id="123851"/>
    <lineage>
        <taxon>Eukaryota</taxon>
        <taxon>Metazoa</taxon>
        <taxon>Ecdysozoa</taxon>
        <taxon>Arthropoda</taxon>
        <taxon>Hexapoda</taxon>
        <taxon>Insecta</taxon>
        <taxon>Pterygota</taxon>
        <taxon>Palaeoptera</taxon>
        <taxon>Odonata</taxon>
        <taxon>Epiprocta</taxon>
        <taxon>Anisoptera</taxon>
        <taxon>Libelluloidea</taxon>
        <taxon>Libellulidae</taxon>
        <taxon>Ladona</taxon>
    </lineage>
</organism>
<dbReference type="SMART" id="SM00213">
    <property type="entry name" value="UBQ"/>
    <property type="match status" value="1"/>
</dbReference>
<dbReference type="AlphaFoldDB" id="A0A8K0K724"/>
<dbReference type="GO" id="GO:0071818">
    <property type="term" value="C:BAT3 complex"/>
    <property type="evidence" value="ECO:0007669"/>
    <property type="project" value="TreeGrafter"/>
</dbReference>
<dbReference type="Gene3D" id="3.10.20.90">
    <property type="entry name" value="Phosphatidylinositol 3-kinase Catalytic Subunit, Chain A, domain 1"/>
    <property type="match status" value="1"/>
</dbReference>
<dbReference type="Pfam" id="PF00240">
    <property type="entry name" value="ubiquitin"/>
    <property type="match status" value="1"/>
</dbReference>
<evidence type="ECO:0000313" key="2">
    <source>
        <dbReference type="EMBL" id="KAG8229629.1"/>
    </source>
</evidence>
<dbReference type="PANTHER" id="PTHR15204:SF0">
    <property type="entry name" value="LARGE PROLINE-RICH PROTEIN BAG6"/>
    <property type="match status" value="1"/>
</dbReference>
<dbReference type="CDD" id="cd01809">
    <property type="entry name" value="Ubl_BAG6"/>
    <property type="match status" value="1"/>
</dbReference>
<dbReference type="Proteomes" id="UP000792457">
    <property type="component" value="Unassembled WGS sequence"/>
</dbReference>
<protein>
    <recommendedName>
        <fullName evidence="1">Ubiquitin-like domain-containing protein</fullName>
    </recommendedName>
</protein>
<dbReference type="PROSITE" id="PS00299">
    <property type="entry name" value="UBIQUITIN_1"/>
    <property type="match status" value="1"/>
</dbReference>
<comment type="caution">
    <text evidence="2">The sequence shown here is derived from an EMBL/GenBank/DDBJ whole genome shotgun (WGS) entry which is preliminary data.</text>
</comment>
<feature type="non-terminal residue" evidence="2">
    <location>
        <position position="1"/>
    </location>
</feature>
<reference evidence="2" key="1">
    <citation type="submission" date="2013-04" db="EMBL/GenBank/DDBJ databases">
        <authorList>
            <person name="Qu J."/>
            <person name="Murali S.C."/>
            <person name="Bandaranaike D."/>
            <person name="Bellair M."/>
            <person name="Blankenburg K."/>
            <person name="Chao H."/>
            <person name="Dinh H."/>
            <person name="Doddapaneni H."/>
            <person name="Downs B."/>
            <person name="Dugan-Rocha S."/>
            <person name="Elkadiri S."/>
            <person name="Gnanaolivu R.D."/>
            <person name="Hernandez B."/>
            <person name="Javaid M."/>
            <person name="Jayaseelan J.C."/>
            <person name="Lee S."/>
            <person name="Li M."/>
            <person name="Ming W."/>
            <person name="Munidasa M."/>
            <person name="Muniz J."/>
            <person name="Nguyen L."/>
            <person name="Ongeri F."/>
            <person name="Osuji N."/>
            <person name="Pu L.-L."/>
            <person name="Puazo M."/>
            <person name="Qu C."/>
            <person name="Quiroz J."/>
            <person name="Raj R."/>
            <person name="Weissenberger G."/>
            <person name="Xin Y."/>
            <person name="Zou X."/>
            <person name="Han Y."/>
            <person name="Richards S."/>
            <person name="Worley K."/>
            <person name="Muzny D."/>
            <person name="Gibbs R."/>
        </authorList>
    </citation>
    <scope>NUCLEOTIDE SEQUENCE</scope>
    <source>
        <strain evidence="2">Sampled in the wild</strain>
    </source>
</reference>
<dbReference type="InterPro" id="IPR019954">
    <property type="entry name" value="Ubiquitin_CS"/>
</dbReference>
<dbReference type="GO" id="GO:0036503">
    <property type="term" value="P:ERAD pathway"/>
    <property type="evidence" value="ECO:0007669"/>
    <property type="project" value="TreeGrafter"/>
</dbReference>
<evidence type="ECO:0000313" key="3">
    <source>
        <dbReference type="Proteomes" id="UP000792457"/>
    </source>
</evidence>
<name>A0A8K0K724_LADFU</name>
<dbReference type="PANTHER" id="PTHR15204">
    <property type="entry name" value="LARGE PROLINE-RICH PROTEIN BAG6"/>
    <property type="match status" value="1"/>
</dbReference>
<dbReference type="EMBL" id="KZ308437">
    <property type="protein sequence ID" value="KAG8229629.1"/>
    <property type="molecule type" value="Genomic_DNA"/>
</dbReference>
<dbReference type="GO" id="GO:0031593">
    <property type="term" value="F:polyubiquitin modification-dependent protein binding"/>
    <property type="evidence" value="ECO:0007669"/>
    <property type="project" value="TreeGrafter"/>
</dbReference>
<feature type="domain" description="Ubiquitin-like" evidence="1">
    <location>
        <begin position="2"/>
        <end position="63"/>
    </location>
</feature>
<dbReference type="SUPFAM" id="SSF54236">
    <property type="entry name" value="Ubiquitin-like"/>
    <property type="match status" value="1"/>
</dbReference>
<dbReference type="OrthoDB" id="8197576at2759"/>
<dbReference type="FunFam" id="3.10.20.90:FF:000161">
    <property type="entry name" value="Uncharacterized protein, isoform C"/>
    <property type="match status" value="1"/>
</dbReference>